<dbReference type="AlphaFoldDB" id="A0A0D3BXY6"/>
<name>A0A0D3BXY6_BRAOL</name>
<keyword evidence="2" id="KW-1185">Reference proteome</keyword>
<dbReference type="Proteomes" id="UP000032141">
    <property type="component" value="Chromosome C4"/>
</dbReference>
<evidence type="ECO:0000313" key="1">
    <source>
        <dbReference type="EnsemblPlants" id="Bo4g118470.1"/>
    </source>
</evidence>
<accession>A0A0D3BXY6</accession>
<organism evidence="1 2">
    <name type="scientific">Brassica oleracea var. oleracea</name>
    <dbReference type="NCBI Taxonomy" id="109376"/>
    <lineage>
        <taxon>Eukaryota</taxon>
        <taxon>Viridiplantae</taxon>
        <taxon>Streptophyta</taxon>
        <taxon>Embryophyta</taxon>
        <taxon>Tracheophyta</taxon>
        <taxon>Spermatophyta</taxon>
        <taxon>Magnoliopsida</taxon>
        <taxon>eudicotyledons</taxon>
        <taxon>Gunneridae</taxon>
        <taxon>Pentapetalae</taxon>
        <taxon>rosids</taxon>
        <taxon>malvids</taxon>
        <taxon>Brassicales</taxon>
        <taxon>Brassicaceae</taxon>
        <taxon>Brassiceae</taxon>
        <taxon>Brassica</taxon>
    </lineage>
</organism>
<proteinExistence type="predicted"/>
<dbReference type="Gramene" id="Bo4g118470.1">
    <property type="protein sequence ID" value="Bo4g118470.1"/>
    <property type="gene ID" value="Bo4g118470"/>
</dbReference>
<reference evidence="1 2" key="1">
    <citation type="journal article" date="2014" name="Genome Biol.">
        <title>Transcriptome and methylome profiling reveals relics of genome dominance in the mesopolyploid Brassica oleracea.</title>
        <authorList>
            <person name="Parkin I.A."/>
            <person name="Koh C."/>
            <person name="Tang H."/>
            <person name="Robinson S.J."/>
            <person name="Kagale S."/>
            <person name="Clarke W.E."/>
            <person name="Town C.D."/>
            <person name="Nixon J."/>
            <person name="Krishnakumar V."/>
            <person name="Bidwell S.L."/>
            <person name="Denoeud F."/>
            <person name="Belcram H."/>
            <person name="Links M.G."/>
            <person name="Just J."/>
            <person name="Clarke C."/>
            <person name="Bender T."/>
            <person name="Huebert T."/>
            <person name="Mason A.S."/>
            <person name="Pires J.C."/>
            <person name="Barker G."/>
            <person name="Moore J."/>
            <person name="Walley P.G."/>
            <person name="Manoli S."/>
            <person name="Batley J."/>
            <person name="Edwards D."/>
            <person name="Nelson M.N."/>
            <person name="Wang X."/>
            <person name="Paterson A.H."/>
            <person name="King G."/>
            <person name="Bancroft I."/>
            <person name="Chalhoub B."/>
            <person name="Sharpe A.G."/>
        </authorList>
    </citation>
    <scope>NUCLEOTIDE SEQUENCE</scope>
    <source>
        <strain evidence="1 2">cv. TO1000</strain>
    </source>
</reference>
<reference evidence="1" key="2">
    <citation type="submission" date="2015-03" db="UniProtKB">
        <authorList>
            <consortium name="EnsemblPlants"/>
        </authorList>
    </citation>
    <scope>IDENTIFICATION</scope>
</reference>
<evidence type="ECO:0000313" key="2">
    <source>
        <dbReference type="Proteomes" id="UP000032141"/>
    </source>
</evidence>
<dbReference type="EnsemblPlants" id="Bo4g118470.1">
    <property type="protein sequence ID" value="Bo4g118470.1"/>
    <property type="gene ID" value="Bo4g118470"/>
</dbReference>
<dbReference type="HOGENOM" id="CLU_042974_0_0_1"/>
<sequence>FLIDFGLNLVKGYLRTPFEDQTERSSIDRAGQEIELPGRVRLRPSRVRARSLRSDRTSGRAWSQRSDRALGRAELRISEDARILAKRQILGSRIKVFDTMPRDVRDQCAGFRARPRRSLRGLIHNQCGVSCGTIACSDVTKGNETQKPVIRMAIMRSIKSFRMIDNPGRFKDDAGTVIWLFPGSELDMRGDRFSIFGEFRSVCQTWQNSYGTIYRDRKNRLRLSSLDYPPRRNEKRFDEDSKENAKEDLSVALQEEKSRACFTSLPVVKSRSKVFDFLKNCGICVDVGHRRNGGWGCLTSVIANSDFVFCCLRTPFEDQAERSSIDRAGQDIKLPGRVRLVIECQS</sequence>
<protein>
    <submittedName>
        <fullName evidence="1">Uncharacterized protein</fullName>
    </submittedName>
</protein>